<protein>
    <submittedName>
        <fullName evidence="1">Uncharacterized protein</fullName>
    </submittedName>
</protein>
<dbReference type="EMBL" id="JBEYBR010000041">
    <property type="protein sequence ID" value="MEU2123561.1"/>
    <property type="molecule type" value="Genomic_DNA"/>
</dbReference>
<dbReference type="Proteomes" id="UP001550535">
    <property type="component" value="Unassembled WGS sequence"/>
</dbReference>
<name>A0ABV2XCD7_9NOCA</name>
<accession>A0ABV2XCD7</accession>
<reference evidence="1 2" key="1">
    <citation type="submission" date="2024-06" db="EMBL/GenBank/DDBJ databases">
        <title>The Natural Products Discovery Center: Release of the First 8490 Sequenced Strains for Exploring Actinobacteria Biosynthetic Diversity.</title>
        <authorList>
            <person name="Kalkreuter E."/>
            <person name="Kautsar S.A."/>
            <person name="Yang D."/>
            <person name="Bader C.D."/>
            <person name="Teijaro C.N."/>
            <person name="Fluegel L."/>
            <person name="Davis C.M."/>
            <person name="Simpson J.R."/>
            <person name="Lauterbach L."/>
            <person name="Steele A.D."/>
            <person name="Gui C."/>
            <person name="Meng S."/>
            <person name="Li G."/>
            <person name="Viehrig K."/>
            <person name="Ye F."/>
            <person name="Su P."/>
            <person name="Kiefer A.F."/>
            <person name="Nichols A."/>
            <person name="Cepeda A.J."/>
            <person name="Yan W."/>
            <person name="Fan B."/>
            <person name="Jiang Y."/>
            <person name="Adhikari A."/>
            <person name="Zheng C.-J."/>
            <person name="Schuster L."/>
            <person name="Cowan T.M."/>
            <person name="Smanski M.J."/>
            <person name="Chevrette M.G."/>
            <person name="De Carvalho L.P.S."/>
            <person name="Shen B."/>
        </authorList>
    </citation>
    <scope>NUCLEOTIDE SEQUENCE [LARGE SCALE GENOMIC DNA]</scope>
    <source>
        <strain evidence="1 2">NPDC019434</strain>
    </source>
</reference>
<proteinExistence type="predicted"/>
<dbReference type="RefSeq" id="WP_357991856.1">
    <property type="nucleotide sequence ID" value="NZ_JBEYBR010000041.1"/>
</dbReference>
<evidence type="ECO:0000313" key="2">
    <source>
        <dbReference type="Proteomes" id="UP001550535"/>
    </source>
</evidence>
<evidence type="ECO:0000313" key="1">
    <source>
        <dbReference type="EMBL" id="MEU2123561.1"/>
    </source>
</evidence>
<gene>
    <name evidence="1" type="ORF">ABZ507_17255</name>
</gene>
<comment type="caution">
    <text evidence="1">The sequence shown here is derived from an EMBL/GenBank/DDBJ whole genome shotgun (WGS) entry which is preliminary data.</text>
</comment>
<keyword evidence="2" id="KW-1185">Reference proteome</keyword>
<sequence length="107" mass="11735">MAIEFHEALVDVPVGKGTAAKPRMLEGAVTFSGRVRTASVALSGFKFDFVNVPGTNRPMNIIEVTPNLTVRDGREAKFNIMCHYADANFDDVYRGYVKVLVIADIAE</sequence>
<organism evidence="1 2">
    <name type="scientific">Nocardia niwae</name>
    <dbReference type="NCBI Taxonomy" id="626084"/>
    <lineage>
        <taxon>Bacteria</taxon>
        <taxon>Bacillati</taxon>
        <taxon>Actinomycetota</taxon>
        <taxon>Actinomycetes</taxon>
        <taxon>Mycobacteriales</taxon>
        <taxon>Nocardiaceae</taxon>
        <taxon>Nocardia</taxon>
    </lineage>
</organism>